<gene>
    <name evidence="2" type="ORF">LCGC14_1757820</name>
</gene>
<proteinExistence type="predicted"/>
<dbReference type="Pfam" id="PF00899">
    <property type="entry name" value="ThiF"/>
    <property type="match status" value="1"/>
</dbReference>
<dbReference type="AlphaFoldDB" id="A0A0F9HP88"/>
<evidence type="ECO:0000313" key="2">
    <source>
        <dbReference type="EMBL" id="KKM05072.1"/>
    </source>
</evidence>
<dbReference type="GO" id="GO:0008641">
    <property type="term" value="F:ubiquitin-like modifier activating enzyme activity"/>
    <property type="evidence" value="ECO:0007669"/>
    <property type="project" value="InterPro"/>
</dbReference>
<dbReference type="CDD" id="cd01483">
    <property type="entry name" value="E1_enzyme_family"/>
    <property type="match status" value="1"/>
</dbReference>
<dbReference type="GO" id="GO:0061504">
    <property type="term" value="P:cyclic threonylcarbamoyladenosine biosynthetic process"/>
    <property type="evidence" value="ECO:0007669"/>
    <property type="project" value="TreeGrafter"/>
</dbReference>
<protein>
    <recommendedName>
        <fullName evidence="1">THIF-type NAD/FAD binding fold domain-containing protein</fullName>
    </recommendedName>
</protein>
<reference evidence="2" key="1">
    <citation type="journal article" date="2015" name="Nature">
        <title>Complex archaea that bridge the gap between prokaryotes and eukaryotes.</title>
        <authorList>
            <person name="Spang A."/>
            <person name="Saw J.H."/>
            <person name="Jorgensen S.L."/>
            <person name="Zaremba-Niedzwiedzka K."/>
            <person name="Martijn J."/>
            <person name="Lind A.E."/>
            <person name="van Eijk R."/>
            <person name="Schleper C."/>
            <person name="Guy L."/>
            <person name="Ettema T.J."/>
        </authorList>
    </citation>
    <scope>NUCLEOTIDE SEQUENCE</scope>
</reference>
<dbReference type="PANTHER" id="PTHR43267:SF1">
    <property type="entry name" value="TRNA THREONYLCARBAMOYLADENOSINE DEHYDRATASE"/>
    <property type="match status" value="1"/>
</dbReference>
<accession>A0A0F9HP88</accession>
<dbReference type="InterPro" id="IPR000594">
    <property type="entry name" value="ThiF_NAD_FAD-bd"/>
</dbReference>
<dbReference type="Gene3D" id="3.40.50.720">
    <property type="entry name" value="NAD(P)-binding Rossmann-like Domain"/>
    <property type="match status" value="1"/>
</dbReference>
<dbReference type="PANTHER" id="PTHR43267">
    <property type="entry name" value="TRNA THREONYLCARBAMOYLADENOSINE DEHYDRATASE"/>
    <property type="match status" value="1"/>
</dbReference>
<name>A0A0F9HP88_9ZZZZ</name>
<dbReference type="InterPro" id="IPR035985">
    <property type="entry name" value="Ubiquitin-activating_enz"/>
</dbReference>
<dbReference type="SUPFAM" id="SSF69572">
    <property type="entry name" value="Activating enzymes of the ubiquitin-like proteins"/>
    <property type="match status" value="1"/>
</dbReference>
<sequence>MNCSHDDSFGSLRLWLRDGVDVYISPDSVVHFVFLSTRKRLRLRVSPPLVESLEWLDGSASVSELDARFSSRLSALDNLNYASFRDFTQYLYKKGILVRENWMNDAFPSEFVARFSRQLNFFLDIEESTVAASALLQRILEQRVALIGVGAVGSWILRELVQLGFQRFVLVDPKPLSPADRTRNALFDHTRIGEPKVVIADRYIHSQAICPETRIRQIPLDIDTDVASLIGDDVDLIINTADEPYIGATSIKLSRYCIENGLPLLVAGGFDAHLASLSEMIVPGQTPCSDCYAMHFEEALQDWKPISHPIIDRRRGFGGLPSMSAFAASAAVLKIVRLYSEKGGDVEQGRGEFLFDKYDIDSFKVERNPNCPTCGNSMAQQPHEN</sequence>
<dbReference type="InterPro" id="IPR045886">
    <property type="entry name" value="ThiF/MoeB/HesA"/>
</dbReference>
<evidence type="ECO:0000259" key="1">
    <source>
        <dbReference type="Pfam" id="PF00899"/>
    </source>
</evidence>
<dbReference type="EMBL" id="LAZR01016307">
    <property type="protein sequence ID" value="KKM05072.1"/>
    <property type="molecule type" value="Genomic_DNA"/>
</dbReference>
<feature type="domain" description="THIF-type NAD/FAD binding fold" evidence="1">
    <location>
        <begin position="129"/>
        <end position="372"/>
    </location>
</feature>
<dbReference type="GO" id="GO:0061503">
    <property type="term" value="F:tRNA threonylcarbamoyladenosine dehydratase"/>
    <property type="evidence" value="ECO:0007669"/>
    <property type="project" value="TreeGrafter"/>
</dbReference>
<comment type="caution">
    <text evidence="2">The sequence shown here is derived from an EMBL/GenBank/DDBJ whole genome shotgun (WGS) entry which is preliminary data.</text>
</comment>
<organism evidence="2">
    <name type="scientific">marine sediment metagenome</name>
    <dbReference type="NCBI Taxonomy" id="412755"/>
    <lineage>
        <taxon>unclassified sequences</taxon>
        <taxon>metagenomes</taxon>
        <taxon>ecological metagenomes</taxon>
    </lineage>
</organism>